<dbReference type="PROSITE" id="PS51257">
    <property type="entry name" value="PROKAR_LIPOPROTEIN"/>
    <property type="match status" value="1"/>
</dbReference>
<evidence type="ECO:0000313" key="2">
    <source>
        <dbReference type="Proteomes" id="UP000297855"/>
    </source>
</evidence>
<reference evidence="1" key="1">
    <citation type="journal article" date="2019" name="PLoS Negl. Trop. Dis.">
        <title>Revisiting the worldwide diversity of Leptospira species in the environment.</title>
        <authorList>
            <person name="Vincent A.T."/>
            <person name="Schiettekatte O."/>
            <person name="Bourhy P."/>
            <person name="Veyrier F.J."/>
            <person name="Picardeau M."/>
        </authorList>
    </citation>
    <scope>NUCLEOTIDE SEQUENCE [LARGE SCALE GENOMIC DNA]</scope>
    <source>
        <strain evidence="1">SCS5</strain>
    </source>
</reference>
<name>A0A4R9GNB4_9LEPT</name>
<protein>
    <recommendedName>
        <fullName evidence="3">Lipoprotein</fullName>
    </recommendedName>
</protein>
<keyword evidence="2" id="KW-1185">Reference proteome</keyword>
<accession>A0A4R9GNB4</accession>
<sequence length="199" mass="22348">MKIVPKKYFDSVLALLVSVIGCSTVQNKSMTLPVLEPARESVPVLIQFDDADKYDPASIRATFYTGTEGKDRRTDREYAKFPILVGAGARSKELELEGSLFRRSSFLVSERMDFYLYLDGNHLSHNCNLGVEDVTANHPNTSKRSFRSVKLYFRGTGIVDERRTYASFALGLVTYFLSNILGTGFRMEKMDCGLILEGS</sequence>
<dbReference type="RefSeq" id="WP_135814359.1">
    <property type="nucleotide sequence ID" value="NZ_RQEV01000015.1"/>
</dbReference>
<dbReference type="EMBL" id="RQEV01000015">
    <property type="protein sequence ID" value="TGK15639.1"/>
    <property type="molecule type" value="Genomic_DNA"/>
</dbReference>
<evidence type="ECO:0008006" key="3">
    <source>
        <dbReference type="Google" id="ProtNLM"/>
    </source>
</evidence>
<comment type="caution">
    <text evidence="1">The sequence shown here is derived from an EMBL/GenBank/DDBJ whole genome shotgun (WGS) entry which is preliminary data.</text>
</comment>
<evidence type="ECO:0000313" key="1">
    <source>
        <dbReference type="EMBL" id="TGK15639.1"/>
    </source>
</evidence>
<dbReference type="Proteomes" id="UP000297855">
    <property type="component" value="Unassembled WGS sequence"/>
</dbReference>
<gene>
    <name evidence="1" type="ORF">EHO61_14905</name>
</gene>
<proteinExistence type="predicted"/>
<organism evidence="1 2">
    <name type="scientific">Leptospira fluminis</name>
    <dbReference type="NCBI Taxonomy" id="2484979"/>
    <lineage>
        <taxon>Bacteria</taxon>
        <taxon>Pseudomonadati</taxon>
        <taxon>Spirochaetota</taxon>
        <taxon>Spirochaetia</taxon>
        <taxon>Leptospirales</taxon>
        <taxon>Leptospiraceae</taxon>
        <taxon>Leptospira</taxon>
    </lineage>
</organism>
<dbReference type="AlphaFoldDB" id="A0A4R9GNB4"/>
<dbReference type="OrthoDB" id="324732at2"/>